<name>A0A4S4BRZ7_9BACL</name>
<organism evidence="7 8">
    <name type="scientific">Cohnella fermenti</name>
    <dbReference type="NCBI Taxonomy" id="2565925"/>
    <lineage>
        <taxon>Bacteria</taxon>
        <taxon>Bacillati</taxon>
        <taxon>Bacillota</taxon>
        <taxon>Bacilli</taxon>
        <taxon>Bacillales</taxon>
        <taxon>Paenibacillaceae</taxon>
        <taxon>Cohnella</taxon>
    </lineage>
</organism>
<keyword evidence="2" id="KW-0378">Hydrolase</keyword>
<dbReference type="PANTHER" id="PTHR31736">
    <property type="match status" value="1"/>
</dbReference>
<accession>A0A4S4BRZ7</accession>
<keyword evidence="4" id="KW-0624">Polysaccharide degradation</keyword>
<evidence type="ECO:0000256" key="4">
    <source>
        <dbReference type="ARBA" id="ARBA00023326"/>
    </source>
</evidence>
<evidence type="ECO:0000256" key="3">
    <source>
        <dbReference type="ARBA" id="ARBA00023277"/>
    </source>
</evidence>
<dbReference type="Gene3D" id="2.60.120.260">
    <property type="entry name" value="Galactose-binding domain-like"/>
    <property type="match status" value="4"/>
</dbReference>
<protein>
    <recommendedName>
        <fullName evidence="6">F5/8 type C domain-containing protein</fullName>
    </recommendedName>
</protein>
<dbReference type="PROSITE" id="PS50022">
    <property type="entry name" value="FA58C_3"/>
    <property type="match status" value="1"/>
</dbReference>
<evidence type="ECO:0000313" key="7">
    <source>
        <dbReference type="EMBL" id="THF77773.1"/>
    </source>
</evidence>
<feature type="region of interest" description="Disordered" evidence="5">
    <location>
        <begin position="519"/>
        <end position="541"/>
    </location>
</feature>
<evidence type="ECO:0000313" key="8">
    <source>
        <dbReference type="Proteomes" id="UP000310636"/>
    </source>
</evidence>
<keyword evidence="1" id="KW-0677">Repeat</keyword>
<evidence type="ECO:0000256" key="5">
    <source>
        <dbReference type="SAM" id="MobiDB-lite"/>
    </source>
</evidence>
<dbReference type="Proteomes" id="UP000310636">
    <property type="component" value="Unassembled WGS sequence"/>
</dbReference>
<proteinExistence type="predicted"/>
<dbReference type="EMBL" id="SSOB01000018">
    <property type="protein sequence ID" value="THF77773.1"/>
    <property type="molecule type" value="Genomic_DNA"/>
</dbReference>
<dbReference type="InterPro" id="IPR000421">
    <property type="entry name" value="FA58C"/>
</dbReference>
<sequence>MKEKELWMMLTRRSRRPVNWLCVFMAALAFFAVLPFGLPTEVHAAGTTLVTYPNPTGGAALNADFTVKVRANGGAWQDLDEYDTTVGGYHPSHASFVYFDTDGPVDVSVTYNAGTVSSAAVRPASKGIAPSVAGNTLTFTISGPTKLSVEVNGDINHNLHLFANPLEVDVPSPSDPDVIYLGPGVYNQDYTVPSGKTLYIAGGAVVKGGVFLDNATNASVRGRGILDHPSWRGVSVNYSDNITVDGIIVNDYGHGGGGGDLVDLQNANNVTINNIKGFSYKSWTDGIDNLGSTNITINDCFIRSGDDSLAVYTARPESNFWSNVANETVTNTILMPDVARPINFGTHGDPTEYEGGLFIDSVHFSNIDILLNDTQSPMSPIQFTNGDGNLIQNVTFTDIRIEDNYVHAIFNLNNTWTGSQTGPGRGVKNIYFKNITYTGTNSNSSNLTGYSPNRLVQDVTFENLVVNGNLILSAAAGNISVNGYTSNIQFVAPGASSYTPLPTPTPLYTNLALNKTASSDSVKTGTSASGGNDGNHRTNWTANDTNTGHWWKVDLGSNQTIHGTKVIWDENNLTHLYKVEVSTDNVNWTTAADRTASNGTAKTNNDLFNMTARYVRITVTGLTSGVAAGFNEFRVLQYNGASLVKNGDFDNGHTATWTGSGLLTHISAAYNSTFGLDLRSAGNYAEQTITGLSPNTAYVLSVDAKGVSGTGQGYLYAKDYGGTQVNQSITSDNTFHSASLLFVTGSGATAATIGVYDTTGRVQFDNIVLRPLIANGDFENGTTVGWTGSGAAAQVWAARSSAYGLELWNPGNYAEQTITGLSPNTAYVLTVDTKGVSGTGQGYAYVKDYGGSQINKTIASDNNWHSMAIYFVTGPSSTSATIGAYCTTTRVSFDNFALKPTPVLVQNGNFEGGNITGWTGSGGAAQVWAAYSSAYGLELKNPGNYAEQTITGLSPNTSYVLTVKTKGVSGTGQGYVYVKDYGGSQLNQTITSDNTWYTTTIAFTTGASSTSATIGAACTTTRVTFDDFVVNQV</sequence>
<dbReference type="AlphaFoldDB" id="A0A4S4BRZ7"/>
<dbReference type="InterPro" id="IPR008979">
    <property type="entry name" value="Galactose-bd-like_sf"/>
</dbReference>
<dbReference type="OrthoDB" id="9795222at2"/>
<dbReference type="GO" id="GO:0016798">
    <property type="term" value="F:hydrolase activity, acting on glycosyl bonds"/>
    <property type="evidence" value="ECO:0007669"/>
    <property type="project" value="InterPro"/>
</dbReference>
<feature type="compositionally biased region" description="Polar residues" evidence="5">
    <location>
        <begin position="519"/>
        <end position="530"/>
    </location>
</feature>
<dbReference type="GO" id="GO:0000272">
    <property type="term" value="P:polysaccharide catabolic process"/>
    <property type="evidence" value="ECO:0007669"/>
    <property type="project" value="UniProtKB-KW"/>
</dbReference>
<dbReference type="InterPro" id="IPR011050">
    <property type="entry name" value="Pectin_lyase_fold/virulence"/>
</dbReference>
<keyword evidence="8" id="KW-1185">Reference proteome</keyword>
<dbReference type="Pfam" id="PF02018">
    <property type="entry name" value="CBM_4_9"/>
    <property type="match status" value="2"/>
</dbReference>
<dbReference type="Pfam" id="PF00754">
    <property type="entry name" value="F5_F8_type_C"/>
    <property type="match status" value="1"/>
</dbReference>
<dbReference type="InterPro" id="IPR003305">
    <property type="entry name" value="CenC_carb-bd"/>
</dbReference>
<dbReference type="Gene3D" id="2.160.20.10">
    <property type="entry name" value="Single-stranded right-handed beta-helix, Pectin lyase-like"/>
    <property type="match status" value="1"/>
</dbReference>
<comment type="caution">
    <text evidence="7">The sequence shown here is derived from an EMBL/GenBank/DDBJ whole genome shotgun (WGS) entry which is preliminary data.</text>
</comment>
<evidence type="ECO:0000256" key="1">
    <source>
        <dbReference type="ARBA" id="ARBA00022737"/>
    </source>
</evidence>
<dbReference type="InterPro" id="IPR012334">
    <property type="entry name" value="Pectin_lyas_fold"/>
</dbReference>
<reference evidence="7 8" key="1">
    <citation type="submission" date="2019-04" db="EMBL/GenBank/DDBJ databases">
        <title>Cohnella sp. nov. isolated from preserved vegetables.</title>
        <authorList>
            <person name="Lin S.-Y."/>
            <person name="Hung M.-H."/>
            <person name="Young C.-C."/>
        </authorList>
    </citation>
    <scope>NUCLEOTIDE SEQUENCE [LARGE SCALE GENOMIC DNA]</scope>
    <source>
        <strain evidence="7 8">CC-MHH1044</strain>
    </source>
</reference>
<feature type="domain" description="F5/8 type C" evidence="6">
    <location>
        <begin position="496"/>
        <end position="638"/>
    </location>
</feature>
<keyword evidence="3" id="KW-0119">Carbohydrate metabolism</keyword>
<evidence type="ECO:0000256" key="2">
    <source>
        <dbReference type="ARBA" id="ARBA00022801"/>
    </source>
</evidence>
<gene>
    <name evidence="7" type="ORF">E6C55_15655</name>
</gene>
<dbReference type="PANTHER" id="PTHR31736:SF9">
    <property type="entry name" value="ENDO-XYLOGALACTURONAN HYDROLASE A-RELATED"/>
    <property type="match status" value="1"/>
</dbReference>
<dbReference type="SUPFAM" id="SSF51126">
    <property type="entry name" value="Pectin lyase-like"/>
    <property type="match status" value="1"/>
</dbReference>
<dbReference type="SUPFAM" id="SSF49785">
    <property type="entry name" value="Galactose-binding domain-like"/>
    <property type="match status" value="1"/>
</dbReference>
<evidence type="ECO:0000259" key="6">
    <source>
        <dbReference type="PROSITE" id="PS50022"/>
    </source>
</evidence>